<dbReference type="Proteomes" id="UP000002281">
    <property type="component" value="Chromosome 2"/>
</dbReference>
<evidence type="ECO:0000313" key="2">
    <source>
        <dbReference type="Proteomes" id="UP000002281"/>
    </source>
</evidence>
<reference evidence="1" key="2">
    <citation type="submission" date="2025-08" db="UniProtKB">
        <authorList>
            <consortium name="Ensembl"/>
        </authorList>
    </citation>
    <scope>IDENTIFICATION</scope>
    <source>
        <strain evidence="1">Thoroughbred</strain>
    </source>
</reference>
<organism evidence="1 2">
    <name type="scientific">Equus caballus</name>
    <name type="common">Horse</name>
    <dbReference type="NCBI Taxonomy" id="9796"/>
    <lineage>
        <taxon>Eukaryota</taxon>
        <taxon>Metazoa</taxon>
        <taxon>Chordata</taxon>
        <taxon>Craniata</taxon>
        <taxon>Vertebrata</taxon>
        <taxon>Euteleostomi</taxon>
        <taxon>Mammalia</taxon>
        <taxon>Eutheria</taxon>
        <taxon>Laurasiatheria</taxon>
        <taxon>Perissodactyla</taxon>
        <taxon>Equidae</taxon>
        <taxon>Equus</taxon>
    </lineage>
</organism>
<dbReference type="InterPro" id="IPR036691">
    <property type="entry name" value="Endo/exonu/phosph_ase_sf"/>
</dbReference>
<dbReference type="Ensembl" id="ENSECAT00000136092.1">
    <property type="protein sequence ID" value="ENSECAP00000083846.1"/>
    <property type="gene ID" value="ENSECAG00000058610.1"/>
</dbReference>
<protein>
    <submittedName>
        <fullName evidence="1">Uncharacterized protein</fullName>
    </submittedName>
</protein>
<reference evidence="1" key="3">
    <citation type="submission" date="2025-09" db="UniProtKB">
        <authorList>
            <consortium name="Ensembl"/>
        </authorList>
    </citation>
    <scope>IDENTIFICATION</scope>
    <source>
        <strain evidence="1">Thoroughbred</strain>
    </source>
</reference>
<reference evidence="1 2" key="1">
    <citation type="journal article" date="2009" name="Science">
        <title>Genome sequence, comparative analysis, and population genetics of the domestic horse.</title>
        <authorList>
            <consortium name="Broad Institute Genome Sequencing Platform"/>
            <consortium name="Broad Institute Whole Genome Assembly Team"/>
            <person name="Wade C.M."/>
            <person name="Giulotto E."/>
            <person name="Sigurdsson S."/>
            <person name="Zoli M."/>
            <person name="Gnerre S."/>
            <person name="Imsland F."/>
            <person name="Lear T.L."/>
            <person name="Adelson D.L."/>
            <person name="Bailey E."/>
            <person name="Bellone R.R."/>
            <person name="Bloecker H."/>
            <person name="Distl O."/>
            <person name="Edgar R.C."/>
            <person name="Garber M."/>
            <person name="Leeb T."/>
            <person name="Mauceli E."/>
            <person name="MacLeod J.N."/>
            <person name="Penedo M.C.T."/>
            <person name="Raison J.M."/>
            <person name="Sharpe T."/>
            <person name="Vogel J."/>
            <person name="Andersson L."/>
            <person name="Antczak D.F."/>
            <person name="Biagi T."/>
            <person name="Binns M.M."/>
            <person name="Chowdhary B.P."/>
            <person name="Coleman S.J."/>
            <person name="Della Valle G."/>
            <person name="Fryc S."/>
            <person name="Guerin G."/>
            <person name="Hasegawa T."/>
            <person name="Hill E.W."/>
            <person name="Jurka J."/>
            <person name="Kiialainen A."/>
            <person name="Lindgren G."/>
            <person name="Liu J."/>
            <person name="Magnani E."/>
            <person name="Mickelson J.R."/>
            <person name="Murray J."/>
            <person name="Nergadze S.G."/>
            <person name="Onofrio R."/>
            <person name="Pedroni S."/>
            <person name="Piras M.F."/>
            <person name="Raudsepp T."/>
            <person name="Rocchi M."/>
            <person name="Roeed K.H."/>
            <person name="Ryder O.A."/>
            <person name="Searle S."/>
            <person name="Skow L."/>
            <person name="Swinburne J.E."/>
            <person name="Syvaenen A.C."/>
            <person name="Tozaki T."/>
            <person name="Valberg S.J."/>
            <person name="Vaudin M."/>
            <person name="White J.R."/>
            <person name="Zody M.C."/>
            <person name="Lander E.S."/>
            <person name="Lindblad-Toh K."/>
        </authorList>
    </citation>
    <scope>NUCLEOTIDE SEQUENCE [LARGE SCALE GENOMIC DNA]</scope>
    <source>
        <strain evidence="1 2">Thoroughbred</strain>
    </source>
</reference>
<name>A0A9L0TC21_HORSE</name>
<sequence>MIKGTFHQENLPLMNIYVLNRGALKYIKQLLTDLKGEINSNTIIVGDLDTPFTSMDRLSRQKVNKEIVDSNETLERMDLIYIEYSTPKQQNIRSSQVHMECSQR</sequence>
<dbReference type="SUPFAM" id="SSF56219">
    <property type="entry name" value="DNase I-like"/>
    <property type="match status" value="1"/>
</dbReference>
<dbReference type="GeneTree" id="ENSGT00950000183016"/>
<dbReference type="AlphaFoldDB" id="A0A9L0TC21"/>
<evidence type="ECO:0000313" key="1">
    <source>
        <dbReference type="Ensembl" id="ENSECAP00000083846.1"/>
    </source>
</evidence>
<dbReference type="Gene3D" id="3.60.10.10">
    <property type="entry name" value="Endonuclease/exonuclease/phosphatase"/>
    <property type="match status" value="1"/>
</dbReference>
<keyword evidence="2" id="KW-1185">Reference proteome</keyword>
<accession>A0A9L0TC21</accession>
<proteinExistence type="predicted"/>